<feature type="region of interest" description="Disordered" evidence="1">
    <location>
        <begin position="255"/>
        <end position="274"/>
    </location>
</feature>
<dbReference type="OrthoDB" id="275825at2157"/>
<comment type="caution">
    <text evidence="3">The sequence shown here is derived from an EMBL/GenBank/DDBJ whole genome shotgun (WGS) entry which is preliminary data.</text>
</comment>
<dbReference type="Gene3D" id="3.40.50.150">
    <property type="entry name" value="Vaccinia Virus protein VP39"/>
    <property type="match status" value="1"/>
</dbReference>
<feature type="domain" description="Methyltransferase FkbM" evidence="2">
    <location>
        <begin position="86"/>
        <end position="233"/>
    </location>
</feature>
<keyword evidence="4" id="KW-1185">Reference proteome</keyword>
<reference evidence="3 4" key="1">
    <citation type="journal article" date="2014" name="PLoS Genet.">
        <title>Phylogenetically driven sequencing of extremely halophilic archaea reveals strategies for static and dynamic osmo-response.</title>
        <authorList>
            <person name="Becker E.A."/>
            <person name="Seitzer P.M."/>
            <person name="Tritt A."/>
            <person name="Larsen D."/>
            <person name="Krusor M."/>
            <person name="Yao A.I."/>
            <person name="Wu D."/>
            <person name="Madern D."/>
            <person name="Eisen J.A."/>
            <person name="Darling A.E."/>
            <person name="Facciotti M.T."/>
        </authorList>
    </citation>
    <scope>NUCLEOTIDE SEQUENCE [LARGE SCALE GENOMIC DNA]</scope>
    <source>
        <strain evidence="3 4">ATCC BAA-1512</strain>
    </source>
</reference>
<proteinExistence type="predicted"/>
<dbReference type="PANTHER" id="PTHR34203">
    <property type="entry name" value="METHYLTRANSFERASE, FKBM FAMILY PROTEIN"/>
    <property type="match status" value="1"/>
</dbReference>
<dbReference type="InterPro" id="IPR006342">
    <property type="entry name" value="FkbM_mtfrase"/>
</dbReference>
<protein>
    <recommendedName>
        <fullName evidence="2">Methyltransferase FkbM domain-containing protein</fullName>
    </recommendedName>
</protein>
<evidence type="ECO:0000259" key="2">
    <source>
        <dbReference type="Pfam" id="PF05050"/>
    </source>
</evidence>
<dbReference type="InterPro" id="IPR052514">
    <property type="entry name" value="SAM-dependent_MTase"/>
</dbReference>
<dbReference type="NCBIfam" id="TIGR01444">
    <property type="entry name" value="fkbM_fam"/>
    <property type="match status" value="1"/>
</dbReference>
<dbReference type="AlphaFoldDB" id="M0IMT7"/>
<evidence type="ECO:0000313" key="4">
    <source>
        <dbReference type="Proteomes" id="UP000011550"/>
    </source>
</evidence>
<dbReference type="STRING" id="662479.C440_02193"/>
<accession>M0IMT7</accession>
<name>M0IMT7_9EURY</name>
<dbReference type="Proteomes" id="UP000011550">
    <property type="component" value="Unassembled WGS sequence"/>
</dbReference>
<dbReference type="SUPFAM" id="SSF53335">
    <property type="entry name" value="S-adenosyl-L-methionine-dependent methyltransferases"/>
    <property type="match status" value="1"/>
</dbReference>
<dbReference type="EMBL" id="AOLN01000004">
    <property type="protein sequence ID" value="ELZ98020.1"/>
    <property type="molecule type" value="Genomic_DNA"/>
</dbReference>
<evidence type="ECO:0000256" key="1">
    <source>
        <dbReference type="SAM" id="MobiDB-lite"/>
    </source>
</evidence>
<dbReference type="PANTHER" id="PTHR34203:SF15">
    <property type="entry name" value="SLL1173 PROTEIN"/>
    <property type="match status" value="1"/>
</dbReference>
<evidence type="ECO:0000313" key="3">
    <source>
        <dbReference type="EMBL" id="ELZ98020.1"/>
    </source>
</evidence>
<dbReference type="RefSeq" id="WP_008317823.1">
    <property type="nucleotide sequence ID" value="NZ_AOLN01000004.1"/>
</dbReference>
<dbReference type="PATRIC" id="fig|662479.7.peg.452"/>
<dbReference type="Pfam" id="PF05050">
    <property type="entry name" value="Methyltransf_21"/>
    <property type="match status" value="1"/>
</dbReference>
<gene>
    <name evidence="3" type="ORF">C440_02193</name>
</gene>
<dbReference type="InterPro" id="IPR029063">
    <property type="entry name" value="SAM-dependent_MTases_sf"/>
</dbReference>
<sequence length="274" mass="29421">MSLVDTVGDILWGTRAYDYGSRIFKSAVGAYTRIEPSETITVGDVSATFRPSSFVEWSNVHTRIWHERRVLEHLLADVRTDDVFFDIGANIGIYSCLVGRLLDGGAVVPFEPYPPNVRRLRVNLAANGLSPTIIERPLAATAGDATLSVHDTVGPGAQHATLGRGYHTSPIEARLDVESVTGDALVADGEIPGPTIVKIDVQGTEDDVLSGLERALGSDACRRVYVETHDNLDDIARRLGTMGFAVETIPVDRPGKDPTVVGHAKRGGHNATAS</sequence>
<organism evidence="3 4">
    <name type="scientific">Haloferax mucosum ATCC BAA-1512</name>
    <dbReference type="NCBI Taxonomy" id="662479"/>
    <lineage>
        <taxon>Archaea</taxon>
        <taxon>Methanobacteriati</taxon>
        <taxon>Methanobacteriota</taxon>
        <taxon>Stenosarchaea group</taxon>
        <taxon>Halobacteria</taxon>
        <taxon>Halobacteriales</taxon>
        <taxon>Haloferacaceae</taxon>
        <taxon>Haloferax</taxon>
    </lineage>
</organism>